<dbReference type="STRING" id="1460663.A0A177CCP8"/>
<keyword evidence="7" id="KW-1185">Reference proteome</keyword>
<dbReference type="GO" id="GO:0008270">
    <property type="term" value="F:zinc ion binding"/>
    <property type="evidence" value="ECO:0007669"/>
    <property type="project" value="InterPro"/>
</dbReference>
<sequence>MSFHQPGTPETMFPLALAPRMVSTFPLHDNRVAPGPAVNSSRTLLPGLTSHTVGTGEVAVPRKKRRLDYIKCESCRKDKQKCLPTDRKWPQRCDRCVERHLPCSEGDRAQRCRKSPRPTATAPLLPIACNVEQEAEEWAFLQMFRAIVLPAINYLKSLEGTMRKHFFLYGTTHSSHHREFETFLQRLDSEISRGVEGTGSLGIPTSYRSSLCVLPSGGYTALPLTQATSTTPDDVEDCLGRNALIRSVDYLDDEAAFSRVRQFLVSDRPTECDEAYDRVISGINHQDILGRSILHVACQNRNAPLVELLLNRGALPDTRTIRGAMPLHLAAAAESLVICRILIKDYNQNVNPIDEFGRTPLFYTRRHDEVAQFLKLSTLELTSKLHVAIDEGDLAAVQHTLSLGADPTSTSGTDSRSTLEKAIVRGDLPLLQILGDCPLTKVNVPTSQHRTPFLEAVARNFTPGVEYFVQRQDVDVNATNVRGITPLIEATSQFSIEIINLLLSRKDLKVNKRAPTGRTALMIAVEYGEGDIVKRLLQRADVDVFVRGGSMGRTAVELARAGNHLETVLILEAWAAQKGMEGSLNAL</sequence>
<evidence type="ECO:0000256" key="3">
    <source>
        <dbReference type="ARBA" id="ARBA00023242"/>
    </source>
</evidence>
<keyword evidence="1" id="KW-0677">Repeat</keyword>
<protein>
    <submittedName>
        <fullName evidence="6">Ankyrin</fullName>
    </submittedName>
</protein>
<dbReference type="RefSeq" id="XP_018035778.1">
    <property type="nucleotide sequence ID" value="XM_018180164.1"/>
</dbReference>
<evidence type="ECO:0000313" key="6">
    <source>
        <dbReference type="EMBL" id="OAG05413.1"/>
    </source>
</evidence>
<evidence type="ECO:0000256" key="2">
    <source>
        <dbReference type="ARBA" id="ARBA00023043"/>
    </source>
</evidence>
<dbReference type="PROSITE" id="PS50088">
    <property type="entry name" value="ANK_REPEAT"/>
    <property type="match status" value="2"/>
</dbReference>
<feature type="repeat" description="ANK" evidence="4">
    <location>
        <begin position="289"/>
        <end position="321"/>
    </location>
</feature>
<dbReference type="InterPro" id="IPR002110">
    <property type="entry name" value="Ankyrin_rpt"/>
</dbReference>
<dbReference type="InterPro" id="IPR036770">
    <property type="entry name" value="Ankyrin_rpt-contain_sf"/>
</dbReference>
<dbReference type="PROSITE" id="PS50048">
    <property type="entry name" value="ZN2_CY6_FUNGAL_2"/>
    <property type="match status" value="1"/>
</dbReference>
<dbReference type="PANTHER" id="PTHR24166:SF48">
    <property type="entry name" value="PROTEIN VAPYRIN"/>
    <property type="match status" value="1"/>
</dbReference>
<evidence type="ECO:0000259" key="5">
    <source>
        <dbReference type="PROSITE" id="PS50048"/>
    </source>
</evidence>
<feature type="repeat" description="ANK" evidence="4">
    <location>
        <begin position="516"/>
        <end position="539"/>
    </location>
</feature>
<dbReference type="Gene3D" id="1.25.40.20">
    <property type="entry name" value="Ankyrin repeat-containing domain"/>
    <property type="match status" value="3"/>
</dbReference>
<dbReference type="InterPro" id="IPR050889">
    <property type="entry name" value="Dendritic_Spine_Reg/Scaffold"/>
</dbReference>
<dbReference type="SUPFAM" id="SSF48403">
    <property type="entry name" value="Ankyrin repeat"/>
    <property type="match status" value="1"/>
</dbReference>
<evidence type="ECO:0000256" key="4">
    <source>
        <dbReference type="PROSITE-ProRule" id="PRU00023"/>
    </source>
</evidence>
<dbReference type="GO" id="GO:0000981">
    <property type="term" value="F:DNA-binding transcription factor activity, RNA polymerase II-specific"/>
    <property type="evidence" value="ECO:0007669"/>
    <property type="project" value="InterPro"/>
</dbReference>
<dbReference type="Proteomes" id="UP000077069">
    <property type="component" value="Unassembled WGS sequence"/>
</dbReference>
<dbReference type="AlphaFoldDB" id="A0A177CCP8"/>
<keyword evidence="2 4" id="KW-0040">ANK repeat</keyword>
<dbReference type="CDD" id="cd00067">
    <property type="entry name" value="GAL4"/>
    <property type="match status" value="1"/>
</dbReference>
<reference evidence="6 7" key="1">
    <citation type="submission" date="2016-05" db="EMBL/GenBank/DDBJ databases">
        <title>Comparative analysis of secretome profiles of manganese(II)-oxidizing ascomycete fungi.</title>
        <authorList>
            <consortium name="DOE Joint Genome Institute"/>
            <person name="Zeiner C.A."/>
            <person name="Purvine S.O."/>
            <person name="Zink E.M."/>
            <person name="Wu S."/>
            <person name="Pasa-Tolic L."/>
            <person name="Chaput D.L."/>
            <person name="Haridas S."/>
            <person name="Grigoriev I.V."/>
            <person name="Santelli C.M."/>
            <person name="Hansel C.M."/>
        </authorList>
    </citation>
    <scope>NUCLEOTIDE SEQUENCE [LARGE SCALE GENOMIC DNA]</scope>
    <source>
        <strain evidence="6 7">AP3s5-JAC2a</strain>
    </source>
</reference>
<dbReference type="PANTHER" id="PTHR24166">
    <property type="entry name" value="ROLLING PEBBLES, ISOFORM B"/>
    <property type="match status" value="1"/>
</dbReference>
<organism evidence="6 7">
    <name type="scientific">Paraphaeosphaeria sporulosa</name>
    <dbReference type="NCBI Taxonomy" id="1460663"/>
    <lineage>
        <taxon>Eukaryota</taxon>
        <taxon>Fungi</taxon>
        <taxon>Dikarya</taxon>
        <taxon>Ascomycota</taxon>
        <taxon>Pezizomycotina</taxon>
        <taxon>Dothideomycetes</taxon>
        <taxon>Pleosporomycetidae</taxon>
        <taxon>Pleosporales</taxon>
        <taxon>Massarineae</taxon>
        <taxon>Didymosphaeriaceae</taxon>
        <taxon>Paraphaeosphaeria</taxon>
    </lineage>
</organism>
<dbReference type="InterPro" id="IPR001138">
    <property type="entry name" value="Zn2Cys6_DnaBD"/>
</dbReference>
<feature type="domain" description="Zn(2)-C6 fungal-type" evidence="5">
    <location>
        <begin position="71"/>
        <end position="105"/>
    </location>
</feature>
<evidence type="ECO:0000256" key="1">
    <source>
        <dbReference type="ARBA" id="ARBA00022737"/>
    </source>
</evidence>
<accession>A0A177CCP8</accession>
<dbReference type="Pfam" id="PF12796">
    <property type="entry name" value="Ank_2"/>
    <property type="match status" value="2"/>
</dbReference>
<gene>
    <name evidence="6" type="ORF">CC84DRAFT_1175584</name>
</gene>
<name>A0A177CCP8_9PLEO</name>
<dbReference type="PROSITE" id="PS50297">
    <property type="entry name" value="ANK_REP_REGION"/>
    <property type="match status" value="2"/>
</dbReference>
<proteinExistence type="predicted"/>
<dbReference type="SMART" id="SM00248">
    <property type="entry name" value="ANK"/>
    <property type="match status" value="6"/>
</dbReference>
<evidence type="ECO:0000313" key="7">
    <source>
        <dbReference type="Proteomes" id="UP000077069"/>
    </source>
</evidence>
<dbReference type="InParanoid" id="A0A177CCP8"/>
<dbReference type="GeneID" id="28763650"/>
<dbReference type="EMBL" id="KV441552">
    <property type="protein sequence ID" value="OAG05413.1"/>
    <property type="molecule type" value="Genomic_DNA"/>
</dbReference>
<keyword evidence="3" id="KW-0539">Nucleus</keyword>
<dbReference type="OrthoDB" id="539213at2759"/>